<dbReference type="AlphaFoldDB" id="C0QR69"/>
<sequence length="103" mass="12532">MELVLSGFIAGAFFILMIIMFWLGYKEAYRHKVEDPVKIEEFYAGEGWDNDTLFAYKKIVDTIHRELNDEEQKYFMYLVEEGYRGDFLIRKFLEFSRQFKEHH</sequence>
<proteinExistence type="predicted"/>
<dbReference type="HOGENOM" id="CLU_2261105_0_0_0"/>
<name>C0QR69_PERMH</name>
<dbReference type="EMBL" id="CP001230">
    <property type="protein sequence ID" value="ACO03346.1"/>
    <property type="molecule type" value="Genomic_DNA"/>
</dbReference>
<protein>
    <submittedName>
        <fullName evidence="2">Uncharacterized protein</fullName>
    </submittedName>
</protein>
<keyword evidence="3" id="KW-1185">Reference proteome</keyword>
<dbReference type="PaxDb" id="123214-PERMA_1397"/>
<dbReference type="STRING" id="123214.PERMA_1397"/>
<dbReference type="OrthoDB" id="15094at2"/>
<organism evidence="2 3">
    <name type="scientific">Persephonella marina (strain DSM 14350 / EX-H1)</name>
    <dbReference type="NCBI Taxonomy" id="123214"/>
    <lineage>
        <taxon>Bacteria</taxon>
        <taxon>Pseudomonadati</taxon>
        <taxon>Aquificota</taxon>
        <taxon>Aquificia</taxon>
        <taxon>Aquificales</taxon>
        <taxon>Hydrogenothermaceae</taxon>
        <taxon>Persephonella</taxon>
    </lineage>
</organism>
<keyword evidence="1" id="KW-0812">Transmembrane</keyword>
<evidence type="ECO:0000313" key="3">
    <source>
        <dbReference type="Proteomes" id="UP000001366"/>
    </source>
</evidence>
<accession>C0QR69</accession>
<dbReference type="Proteomes" id="UP000001366">
    <property type="component" value="Chromosome"/>
</dbReference>
<dbReference type="RefSeq" id="WP_012675585.1">
    <property type="nucleotide sequence ID" value="NC_012440.1"/>
</dbReference>
<reference evidence="2 3" key="1">
    <citation type="journal article" date="2009" name="J. Bacteriol.">
        <title>Complete and draft genome sequences of six members of the Aquificales.</title>
        <authorList>
            <person name="Reysenbach A.L."/>
            <person name="Hamamura N."/>
            <person name="Podar M."/>
            <person name="Griffiths E."/>
            <person name="Ferreira S."/>
            <person name="Hochstein R."/>
            <person name="Heidelberg J."/>
            <person name="Johnson J."/>
            <person name="Mead D."/>
            <person name="Pohorille A."/>
            <person name="Sarmiento M."/>
            <person name="Schweighofer K."/>
            <person name="Seshadri R."/>
            <person name="Voytek M.A."/>
        </authorList>
    </citation>
    <scope>NUCLEOTIDE SEQUENCE [LARGE SCALE GENOMIC DNA]</scope>
    <source>
        <strain evidence="3">DSM 14350 / EX-H1</strain>
    </source>
</reference>
<dbReference type="KEGG" id="pmx:PERMA_1397"/>
<keyword evidence="1" id="KW-0472">Membrane</keyword>
<evidence type="ECO:0000313" key="2">
    <source>
        <dbReference type="EMBL" id="ACO03346.1"/>
    </source>
</evidence>
<feature type="transmembrane region" description="Helical" evidence="1">
    <location>
        <begin position="6"/>
        <end position="25"/>
    </location>
</feature>
<keyword evidence="1" id="KW-1133">Transmembrane helix</keyword>
<gene>
    <name evidence="2" type="ordered locus">PERMA_1397</name>
</gene>
<evidence type="ECO:0000256" key="1">
    <source>
        <dbReference type="SAM" id="Phobius"/>
    </source>
</evidence>